<proteinExistence type="inferred from homology"/>
<dbReference type="AlphaFoldDB" id="A0AAW9SKE8"/>
<comment type="cofactor">
    <cofactor evidence="1 6 7">
        <name>pyridoxal 5'-phosphate</name>
        <dbReference type="ChEBI" id="CHEBI:597326"/>
    </cofactor>
</comment>
<sequence>MDNNFAKKLYDPGTFREQGHQMVNLLADYLEKVSQQKDGIPVTQWKFPNQQLTYWQEALQNPKLNLPDFFQQVLDQSIHLHHPKYIGHQVSPVAPLAALTSLVSSFLNNGMAVYEMGATATAMERLVIQELSKVLGFDEQADGFLTSGGTLATLTALLAARQKVSQGNIWEKGLRQKLAVMVSEEAHYCIDRACRIMGFGAEGVIKIPVNAQFQMDTSLLEEYYQQAQANGFEVIAIVGSACSTSTGSYDNLEAIGRFCQGKPLWFHIDGAHGGAVAYSSRYASLLKGVTQADSIIIDYHKMLLTPALATAVVFREGKDSYSAFAQKAQYLYEQDEQEWHELGKRTFECTKYMMGFKVYTLLRTYGPELFEANIDYLYQLTQRFARLIESRQDLELALRPQANIICFRYTSAKKSTEELNTINRNLRRQLLEKGEFYIVQTQLKGLVYLRATLMNPLTTELELTQLLDTIGKLLKAEMLSTK</sequence>
<dbReference type="GO" id="GO:0006520">
    <property type="term" value="P:amino acid metabolic process"/>
    <property type="evidence" value="ECO:0007669"/>
    <property type="project" value="InterPro"/>
</dbReference>
<dbReference type="EMBL" id="JBDKWZ010000021">
    <property type="protein sequence ID" value="MEN7551321.1"/>
    <property type="molecule type" value="Genomic_DNA"/>
</dbReference>
<comment type="caution">
    <text evidence="8">The sequence shown here is derived from an EMBL/GenBank/DDBJ whole genome shotgun (WGS) entry which is preliminary data.</text>
</comment>
<dbReference type="GO" id="GO:0008483">
    <property type="term" value="F:transaminase activity"/>
    <property type="evidence" value="ECO:0007669"/>
    <property type="project" value="UniProtKB-KW"/>
</dbReference>
<dbReference type="Pfam" id="PF00282">
    <property type="entry name" value="Pyridoxal_deC"/>
    <property type="match status" value="1"/>
</dbReference>
<evidence type="ECO:0000313" key="9">
    <source>
        <dbReference type="Proteomes" id="UP001403385"/>
    </source>
</evidence>
<dbReference type="GO" id="GO:0019752">
    <property type="term" value="P:carboxylic acid metabolic process"/>
    <property type="evidence" value="ECO:0007669"/>
    <property type="project" value="InterPro"/>
</dbReference>
<evidence type="ECO:0000256" key="6">
    <source>
        <dbReference type="PIRSR" id="PIRSR602129-50"/>
    </source>
</evidence>
<evidence type="ECO:0000256" key="7">
    <source>
        <dbReference type="RuleBase" id="RU000382"/>
    </source>
</evidence>
<evidence type="ECO:0000256" key="1">
    <source>
        <dbReference type="ARBA" id="ARBA00001933"/>
    </source>
</evidence>
<dbReference type="PANTHER" id="PTHR45677">
    <property type="entry name" value="GLUTAMATE DECARBOXYLASE-RELATED"/>
    <property type="match status" value="1"/>
</dbReference>
<dbReference type="PRINTS" id="PR00800">
    <property type="entry name" value="YHDCRBOXLASE"/>
</dbReference>
<name>A0AAW9SKE8_9BACT</name>
<evidence type="ECO:0000256" key="2">
    <source>
        <dbReference type="ARBA" id="ARBA00009533"/>
    </source>
</evidence>
<dbReference type="Gene3D" id="3.40.640.10">
    <property type="entry name" value="Type I PLP-dependent aspartate aminotransferase-like (Major domain)"/>
    <property type="match status" value="1"/>
</dbReference>
<keyword evidence="8" id="KW-0808">Transferase</keyword>
<feature type="modified residue" description="N6-(pyridoxal phosphate)lysine" evidence="6">
    <location>
        <position position="301"/>
    </location>
</feature>
<dbReference type="Gene3D" id="3.90.1150.170">
    <property type="match status" value="1"/>
</dbReference>
<dbReference type="InterPro" id="IPR015424">
    <property type="entry name" value="PyrdxlP-dep_Trfase"/>
</dbReference>
<protein>
    <submittedName>
        <fullName evidence="8">Aminotransferase class I/II-fold pyridoxal phosphate-dependent enzyme</fullName>
    </submittedName>
</protein>
<dbReference type="GO" id="GO:0030170">
    <property type="term" value="F:pyridoxal phosphate binding"/>
    <property type="evidence" value="ECO:0007669"/>
    <property type="project" value="InterPro"/>
</dbReference>
<keyword evidence="3" id="KW-0210">Decarboxylase</keyword>
<dbReference type="InterPro" id="IPR015421">
    <property type="entry name" value="PyrdxlP-dep_Trfase_major"/>
</dbReference>
<reference evidence="8 9" key="1">
    <citation type="submission" date="2024-04" db="EMBL/GenBank/DDBJ databases">
        <title>Novel genus in family Flammeovirgaceae.</title>
        <authorList>
            <person name="Nguyen T.H."/>
            <person name="Vuong T.Q."/>
            <person name="Le H."/>
            <person name="Kim S.-G."/>
        </authorList>
    </citation>
    <scope>NUCLEOTIDE SEQUENCE [LARGE SCALE GENOMIC DNA]</scope>
    <source>
        <strain evidence="8 9">JCM 23209</strain>
    </source>
</reference>
<organism evidence="8 9">
    <name type="scientific">Rapidithrix thailandica</name>
    <dbReference type="NCBI Taxonomy" id="413964"/>
    <lineage>
        <taxon>Bacteria</taxon>
        <taxon>Pseudomonadati</taxon>
        <taxon>Bacteroidota</taxon>
        <taxon>Cytophagia</taxon>
        <taxon>Cytophagales</taxon>
        <taxon>Flammeovirgaceae</taxon>
        <taxon>Rapidithrix</taxon>
    </lineage>
</organism>
<evidence type="ECO:0000256" key="5">
    <source>
        <dbReference type="ARBA" id="ARBA00023239"/>
    </source>
</evidence>
<evidence type="ECO:0000256" key="4">
    <source>
        <dbReference type="ARBA" id="ARBA00022898"/>
    </source>
</evidence>
<dbReference type="Proteomes" id="UP001403385">
    <property type="component" value="Unassembled WGS sequence"/>
</dbReference>
<dbReference type="SUPFAM" id="SSF53383">
    <property type="entry name" value="PLP-dependent transferases"/>
    <property type="match status" value="1"/>
</dbReference>
<keyword evidence="9" id="KW-1185">Reference proteome</keyword>
<dbReference type="RefSeq" id="WP_346824100.1">
    <property type="nucleotide sequence ID" value="NZ_JBDKWZ010000021.1"/>
</dbReference>
<comment type="similarity">
    <text evidence="2 7">Belongs to the group II decarboxylase family.</text>
</comment>
<dbReference type="InterPro" id="IPR010977">
    <property type="entry name" value="Aromatic_deC"/>
</dbReference>
<dbReference type="GO" id="GO:0005737">
    <property type="term" value="C:cytoplasm"/>
    <property type="evidence" value="ECO:0007669"/>
    <property type="project" value="TreeGrafter"/>
</dbReference>
<keyword evidence="5 7" id="KW-0456">Lyase</keyword>
<keyword evidence="8" id="KW-0032">Aminotransferase</keyword>
<dbReference type="GO" id="GO:0016831">
    <property type="term" value="F:carboxy-lyase activity"/>
    <property type="evidence" value="ECO:0007669"/>
    <property type="project" value="UniProtKB-KW"/>
</dbReference>
<evidence type="ECO:0000313" key="8">
    <source>
        <dbReference type="EMBL" id="MEN7551321.1"/>
    </source>
</evidence>
<dbReference type="InterPro" id="IPR002129">
    <property type="entry name" value="PyrdxlP-dep_de-COase"/>
</dbReference>
<keyword evidence="4 6" id="KW-0663">Pyridoxal phosphate</keyword>
<accession>A0AAW9SKE8</accession>
<dbReference type="PANTHER" id="PTHR45677:SF8">
    <property type="entry name" value="CYSTEINE SULFINIC ACID DECARBOXYLASE"/>
    <property type="match status" value="1"/>
</dbReference>
<gene>
    <name evidence="8" type="ORF">AAG747_25615</name>
</gene>
<evidence type="ECO:0000256" key="3">
    <source>
        <dbReference type="ARBA" id="ARBA00022793"/>
    </source>
</evidence>